<evidence type="ECO:0000313" key="2">
    <source>
        <dbReference type="Proteomes" id="UP001063166"/>
    </source>
</evidence>
<keyword evidence="2" id="KW-1185">Reference proteome</keyword>
<protein>
    <submittedName>
        <fullName evidence="1">Uncharacterized protein</fullName>
    </submittedName>
</protein>
<name>A0A9P3PYG0_LYOSH</name>
<organism evidence="1 2">
    <name type="scientific">Lyophyllum shimeji</name>
    <name type="common">Hon-shimeji</name>
    <name type="synonym">Tricholoma shimeji</name>
    <dbReference type="NCBI Taxonomy" id="47721"/>
    <lineage>
        <taxon>Eukaryota</taxon>
        <taxon>Fungi</taxon>
        <taxon>Dikarya</taxon>
        <taxon>Basidiomycota</taxon>
        <taxon>Agaricomycotina</taxon>
        <taxon>Agaricomycetes</taxon>
        <taxon>Agaricomycetidae</taxon>
        <taxon>Agaricales</taxon>
        <taxon>Tricholomatineae</taxon>
        <taxon>Lyophyllaceae</taxon>
        <taxon>Lyophyllum</taxon>
    </lineage>
</organism>
<proteinExistence type="predicted"/>
<dbReference type="AlphaFoldDB" id="A0A9P3PYG0"/>
<dbReference type="EMBL" id="BRPK01000016">
    <property type="protein sequence ID" value="GLB44315.1"/>
    <property type="molecule type" value="Genomic_DNA"/>
</dbReference>
<dbReference type="Proteomes" id="UP001063166">
    <property type="component" value="Unassembled WGS sequence"/>
</dbReference>
<gene>
    <name evidence="1" type="ORF">LshimejAT787_1602450</name>
</gene>
<comment type="caution">
    <text evidence="1">The sequence shown here is derived from an EMBL/GenBank/DDBJ whole genome shotgun (WGS) entry which is preliminary data.</text>
</comment>
<evidence type="ECO:0000313" key="1">
    <source>
        <dbReference type="EMBL" id="GLB44315.1"/>
    </source>
</evidence>
<reference evidence="1" key="1">
    <citation type="submission" date="2022-07" db="EMBL/GenBank/DDBJ databases">
        <title>The genome of Lyophyllum shimeji provides insight into the initial evolution of ectomycorrhizal fungal genome.</title>
        <authorList>
            <person name="Kobayashi Y."/>
            <person name="Shibata T."/>
            <person name="Hirakawa H."/>
            <person name="Shigenobu S."/>
            <person name="Nishiyama T."/>
            <person name="Yamada A."/>
            <person name="Hasebe M."/>
            <person name="Kawaguchi M."/>
        </authorList>
    </citation>
    <scope>NUCLEOTIDE SEQUENCE</scope>
    <source>
        <strain evidence="1">AT787</strain>
    </source>
</reference>
<accession>A0A9P3PYG0</accession>
<sequence length="89" mass="9891">MQTGYLAVEPSNPWTVNGNLIDQDEDLERELGKAWDDRATINLNQDIHFDSTVMLYYFPCRKTSAQVARAAGAGALGPSCHYSNLWPSS</sequence>